<dbReference type="RefSeq" id="WP_189411834.1">
    <property type="nucleotide sequence ID" value="NZ_BMYJ01000006.1"/>
</dbReference>
<dbReference type="Proteomes" id="UP000638981">
    <property type="component" value="Unassembled WGS sequence"/>
</dbReference>
<comment type="caution">
    <text evidence="2">The sequence shown here is derived from an EMBL/GenBank/DDBJ whole genome shotgun (WGS) entry which is preliminary data.</text>
</comment>
<protein>
    <submittedName>
        <fullName evidence="2">Uncharacterized protein</fullName>
    </submittedName>
</protein>
<name>A0A918TVT2_9RHOB</name>
<proteinExistence type="predicted"/>
<keyword evidence="1" id="KW-0812">Transmembrane</keyword>
<accession>A0A918TVT2</accession>
<feature type="transmembrane region" description="Helical" evidence="1">
    <location>
        <begin position="43"/>
        <end position="62"/>
    </location>
</feature>
<keyword evidence="3" id="KW-1185">Reference proteome</keyword>
<reference evidence="2" key="2">
    <citation type="submission" date="2020-09" db="EMBL/GenBank/DDBJ databases">
        <authorList>
            <person name="Sun Q."/>
            <person name="Kim S."/>
        </authorList>
    </citation>
    <scope>NUCLEOTIDE SEQUENCE</scope>
    <source>
        <strain evidence="2">KCTC 23310</strain>
    </source>
</reference>
<dbReference type="EMBL" id="BMYJ01000006">
    <property type="protein sequence ID" value="GHC58829.1"/>
    <property type="molecule type" value="Genomic_DNA"/>
</dbReference>
<evidence type="ECO:0000313" key="3">
    <source>
        <dbReference type="Proteomes" id="UP000638981"/>
    </source>
</evidence>
<dbReference type="AlphaFoldDB" id="A0A918TVT2"/>
<reference evidence="2" key="1">
    <citation type="journal article" date="2014" name="Int. J. Syst. Evol. Microbiol.">
        <title>Complete genome sequence of Corynebacterium casei LMG S-19264T (=DSM 44701T), isolated from a smear-ripened cheese.</title>
        <authorList>
            <consortium name="US DOE Joint Genome Institute (JGI-PGF)"/>
            <person name="Walter F."/>
            <person name="Albersmeier A."/>
            <person name="Kalinowski J."/>
            <person name="Ruckert C."/>
        </authorList>
    </citation>
    <scope>NUCLEOTIDE SEQUENCE</scope>
    <source>
        <strain evidence="2">KCTC 23310</strain>
    </source>
</reference>
<sequence>MPQLIRLYLSSVATGFALSGVFVSGLLWFDVAGLGHLVGASPLGWLAVLMMFVFNGIVFAGVQFGVRIMAMQDDDQPPRGGLRAPVLVPVKVRSRRSR</sequence>
<feature type="transmembrane region" description="Helical" evidence="1">
    <location>
        <begin position="7"/>
        <end position="31"/>
    </location>
</feature>
<gene>
    <name evidence="2" type="ORF">GCM10007315_23250</name>
</gene>
<organism evidence="2 3">
    <name type="scientific">Neogemmobacter tilapiae</name>
    <dbReference type="NCBI Taxonomy" id="875041"/>
    <lineage>
        <taxon>Bacteria</taxon>
        <taxon>Pseudomonadati</taxon>
        <taxon>Pseudomonadota</taxon>
        <taxon>Alphaproteobacteria</taxon>
        <taxon>Rhodobacterales</taxon>
        <taxon>Paracoccaceae</taxon>
        <taxon>Neogemmobacter</taxon>
    </lineage>
</organism>
<evidence type="ECO:0000256" key="1">
    <source>
        <dbReference type="SAM" id="Phobius"/>
    </source>
</evidence>
<evidence type="ECO:0000313" key="2">
    <source>
        <dbReference type="EMBL" id="GHC58829.1"/>
    </source>
</evidence>
<keyword evidence="1" id="KW-0472">Membrane</keyword>
<keyword evidence="1" id="KW-1133">Transmembrane helix</keyword>